<comment type="caution">
    <text evidence="2">The sequence shown here is derived from an EMBL/GenBank/DDBJ whole genome shotgun (WGS) entry which is preliminary data.</text>
</comment>
<keyword evidence="3" id="KW-1185">Reference proteome</keyword>
<keyword evidence="1" id="KW-0812">Transmembrane</keyword>
<evidence type="ECO:0000313" key="2">
    <source>
        <dbReference type="EMBL" id="MBK1788748.1"/>
    </source>
</evidence>
<protein>
    <submittedName>
        <fullName evidence="2">Uncharacterized protein</fullName>
    </submittedName>
</protein>
<feature type="transmembrane region" description="Helical" evidence="1">
    <location>
        <begin position="71"/>
        <end position="93"/>
    </location>
</feature>
<feature type="transmembrane region" description="Helical" evidence="1">
    <location>
        <begin position="12"/>
        <end position="33"/>
    </location>
</feature>
<keyword evidence="1" id="KW-0472">Membrane</keyword>
<keyword evidence="1" id="KW-1133">Transmembrane helix</keyword>
<dbReference type="Proteomes" id="UP000635245">
    <property type="component" value="Unassembled WGS sequence"/>
</dbReference>
<evidence type="ECO:0000313" key="3">
    <source>
        <dbReference type="Proteomes" id="UP000635245"/>
    </source>
</evidence>
<dbReference type="RefSeq" id="WP_200324977.1">
    <property type="nucleotide sequence ID" value="NZ_JAENJH010000011.1"/>
</dbReference>
<dbReference type="EMBL" id="JAENJH010000011">
    <property type="protein sequence ID" value="MBK1788748.1"/>
    <property type="molecule type" value="Genomic_DNA"/>
</dbReference>
<gene>
    <name evidence="2" type="ORF">JHE00_30845</name>
</gene>
<reference evidence="2" key="1">
    <citation type="submission" date="2020-12" db="EMBL/GenBank/DDBJ databases">
        <title>Prauserella sp. ASG 168, a novel actinomycete isolated from cave rock.</title>
        <authorList>
            <person name="Suriyachadkun C."/>
        </authorList>
    </citation>
    <scope>NUCLEOTIDE SEQUENCE</scope>
    <source>
        <strain evidence="2">ASG 168</strain>
    </source>
</reference>
<name>A0A934QY86_9PSEU</name>
<feature type="transmembrane region" description="Helical" evidence="1">
    <location>
        <begin position="39"/>
        <end position="59"/>
    </location>
</feature>
<dbReference type="AlphaFoldDB" id="A0A934QY86"/>
<sequence length="94" mass="9688">MSADAHPQRRRSGRFTLAAGVLLLAGGIVLLVLDPGPTEAAFMLIGAGITLNGVSTVALPGESERHAVVRTGLTACALLLFACAVVFSLYALLR</sequence>
<evidence type="ECO:0000256" key="1">
    <source>
        <dbReference type="SAM" id="Phobius"/>
    </source>
</evidence>
<accession>A0A934QY86</accession>
<organism evidence="2 3">
    <name type="scientific">Prauserella cavernicola</name>
    <dbReference type="NCBI Taxonomy" id="2800127"/>
    <lineage>
        <taxon>Bacteria</taxon>
        <taxon>Bacillati</taxon>
        <taxon>Actinomycetota</taxon>
        <taxon>Actinomycetes</taxon>
        <taxon>Pseudonocardiales</taxon>
        <taxon>Pseudonocardiaceae</taxon>
        <taxon>Prauserella</taxon>
    </lineage>
</organism>
<proteinExistence type="predicted"/>